<organism evidence="7 8">
    <name type="scientific">Spartinivicinus marinus</name>
    <dbReference type="NCBI Taxonomy" id="2994442"/>
    <lineage>
        <taxon>Bacteria</taxon>
        <taxon>Pseudomonadati</taxon>
        <taxon>Pseudomonadota</taxon>
        <taxon>Gammaproteobacteria</taxon>
        <taxon>Oceanospirillales</taxon>
        <taxon>Zooshikellaceae</taxon>
        <taxon>Spartinivicinus</taxon>
    </lineage>
</organism>
<dbReference type="EMBL" id="JACCKB010000003">
    <property type="protein sequence ID" value="NYZ65101.1"/>
    <property type="molecule type" value="Genomic_DNA"/>
</dbReference>
<dbReference type="GO" id="GO:0046872">
    <property type="term" value="F:metal ion binding"/>
    <property type="evidence" value="ECO:0007669"/>
    <property type="project" value="UniProtKB-KW"/>
</dbReference>
<accession>A0A853I582</accession>
<comment type="caution">
    <text evidence="7">The sequence shown here is derived from an EMBL/GenBank/DDBJ whole genome shotgun (WGS) entry which is preliminary data.</text>
</comment>
<evidence type="ECO:0000259" key="6">
    <source>
        <dbReference type="PROSITE" id="PS51007"/>
    </source>
</evidence>
<dbReference type="GO" id="GO:0004130">
    <property type="term" value="F:cytochrome-c peroxidase activity"/>
    <property type="evidence" value="ECO:0007669"/>
    <property type="project" value="TreeGrafter"/>
</dbReference>
<reference evidence="7 8" key="1">
    <citation type="submission" date="2020-07" db="EMBL/GenBank/DDBJ databases">
        <title>Endozoicomonas sp. nov., isolated from sediment.</title>
        <authorList>
            <person name="Gu T."/>
        </authorList>
    </citation>
    <scope>NUCLEOTIDE SEQUENCE [LARGE SCALE GENOMIC DNA]</scope>
    <source>
        <strain evidence="7 8">SM1973</strain>
    </source>
</reference>
<keyword evidence="5" id="KW-1133">Transmembrane helix</keyword>
<dbReference type="GO" id="GO:0020037">
    <property type="term" value="F:heme binding"/>
    <property type="evidence" value="ECO:0007669"/>
    <property type="project" value="InterPro"/>
</dbReference>
<keyword evidence="2 4" id="KW-0479">Metal-binding</keyword>
<dbReference type="Pfam" id="PF21419">
    <property type="entry name" value="RoxA-like_Cyt-c"/>
    <property type="match status" value="1"/>
</dbReference>
<dbReference type="PANTHER" id="PTHR30600">
    <property type="entry name" value="CYTOCHROME C PEROXIDASE-RELATED"/>
    <property type="match status" value="1"/>
</dbReference>
<dbReference type="AlphaFoldDB" id="A0A853I582"/>
<keyword evidence="5" id="KW-0812">Transmembrane</keyword>
<keyword evidence="5" id="KW-0472">Membrane</keyword>
<evidence type="ECO:0000256" key="4">
    <source>
        <dbReference type="PROSITE-ProRule" id="PRU00433"/>
    </source>
</evidence>
<dbReference type="InterPro" id="IPR047758">
    <property type="entry name" value="CytoC_perox"/>
</dbReference>
<name>A0A853I582_9GAMM</name>
<dbReference type="NCBIfam" id="NF040606">
    <property type="entry name" value="CytoC_perox"/>
    <property type="match status" value="1"/>
</dbReference>
<dbReference type="InterPro" id="IPR009056">
    <property type="entry name" value="Cyt_c-like_dom"/>
</dbReference>
<protein>
    <submittedName>
        <fullName evidence="7">Ribonuclease E</fullName>
    </submittedName>
</protein>
<keyword evidence="3 4" id="KW-0408">Iron</keyword>
<evidence type="ECO:0000256" key="3">
    <source>
        <dbReference type="ARBA" id="ARBA00023004"/>
    </source>
</evidence>
<feature type="transmembrane region" description="Helical" evidence="5">
    <location>
        <begin position="12"/>
        <end position="32"/>
    </location>
</feature>
<gene>
    <name evidence="7" type="ORF">H0A36_03705</name>
</gene>
<evidence type="ECO:0000256" key="2">
    <source>
        <dbReference type="ARBA" id="ARBA00022723"/>
    </source>
</evidence>
<proteinExistence type="predicted"/>
<evidence type="ECO:0000313" key="8">
    <source>
        <dbReference type="Proteomes" id="UP000569732"/>
    </source>
</evidence>
<sequence>MTLWKFIKKKLHLASKVIAVIAVTMVVALIIGKAYQHWDDDPERGAVAVDNGAFGESYKTPIYLEQGWSEADSLWFYNTTQGSGLLPYDFFLVLEQVDSQALFRATSNIDKFRYLPQKPTFFNPDGLPVGFVKDTYQGHDYMGFTCAACHTGQVNYQGKAIRIDGGPSMADMVGLLTSLQKAMEATLDDPNKFERFANNVIALDNNYTDRQQVKQDLLRWNDNITLYNILNYSHVNYGYARLDAFGRIYNRVLQHVQNKSQVRDVLTLLKRPSHRQFLAKEEIDKVLDGINETIIDDEQFATIIRRLASKEPGYPALSFRDLLRVRNALFNEPNAPVSYPFLWDIPQSDFVQWNGLASNAGLGPLGRNTGEVIGVFGILDWEEKEPSFSLAAWLSGQSNKKKQVDFKSSINLTNLKRLENQLRSLQSPKWPEHIFGKLDPQQVEKGRLIYAQYCQSCHELIDRAAWDRLMVAKMSSIDLVGTDIAMASNSVNYIGNAGNFKHIYQGTDVGDVIVAQTAPVVQILTAVTTGVVATPDPDKIFLRRWLDWVYTLGMSFFDNTIKASVKAGNYQPDTTAKPYQSLLSYKARSLNGIWATAPYLHNGSVPSLYDLLLPKKQPNDPEDGKYRPDSFMVGSREFDPKKVGFKYTGYQGTEFKTFIAGNKNSGHEYAAGKTPQMDGTKLPPLTEEQRWQLIEYLKSI</sequence>
<dbReference type="InterPro" id="IPR051395">
    <property type="entry name" value="Cytochrome_c_Peroxidase/MauG"/>
</dbReference>
<keyword evidence="1 4" id="KW-0349">Heme</keyword>
<dbReference type="Proteomes" id="UP000569732">
    <property type="component" value="Unassembled WGS sequence"/>
</dbReference>
<dbReference type="PANTHER" id="PTHR30600:SF9">
    <property type="entry name" value="BLR7738 PROTEIN"/>
    <property type="match status" value="1"/>
</dbReference>
<dbReference type="Gene3D" id="1.10.760.10">
    <property type="entry name" value="Cytochrome c-like domain"/>
    <property type="match status" value="1"/>
</dbReference>
<keyword evidence="8" id="KW-1185">Reference proteome</keyword>
<dbReference type="InterPro" id="IPR036909">
    <property type="entry name" value="Cyt_c-like_dom_sf"/>
</dbReference>
<dbReference type="PROSITE" id="PS51007">
    <property type="entry name" value="CYTC"/>
    <property type="match status" value="1"/>
</dbReference>
<evidence type="ECO:0000313" key="7">
    <source>
        <dbReference type="EMBL" id="NYZ65101.1"/>
    </source>
</evidence>
<evidence type="ECO:0000256" key="5">
    <source>
        <dbReference type="SAM" id="Phobius"/>
    </source>
</evidence>
<evidence type="ECO:0000256" key="1">
    <source>
        <dbReference type="ARBA" id="ARBA00022617"/>
    </source>
</evidence>
<dbReference type="SUPFAM" id="SSF46626">
    <property type="entry name" value="Cytochrome c"/>
    <property type="match status" value="1"/>
</dbReference>
<feature type="domain" description="Cytochrome c" evidence="6">
    <location>
        <begin position="133"/>
        <end position="273"/>
    </location>
</feature>
<dbReference type="GO" id="GO:0009055">
    <property type="term" value="F:electron transfer activity"/>
    <property type="evidence" value="ECO:0007669"/>
    <property type="project" value="InterPro"/>
</dbReference>